<organism evidence="2 3">
    <name type="scientific">Cuscuta epithymum</name>
    <dbReference type="NCBI Taxonomy" id="186058"/>
    <lineage>
        <taxon>Eukaryota</taxon>
        <taxon>Viridiplantae</taxon>
        <taxon>Streptophyta</taxon>
        <taxon>Embryophyta</taxon>
        <taxon>Tracheophyta</taxon>
        <taxon>Spermatophyta</taxon>
        <taxon>Magnoliopsida</taxon>
        <taxon>eudicotyledons</taxon>
        <taxon>Gunneridae</taxon>
        <taxon>Pentapetalae</taxon>
        <taxon>asterids</taxon>
        <taxon>lamiids</taxon>
        <taxon>Solanales</taxon>
        <taxon>Convolvulaceae</taxon>
        <taxon>Cuscuteae</taxon>
        <taxon>Cuscuta</taxon>
        <taxon>Cuscuta subgen. Cuscuta</taxon>
    </lineage>
</organism>
<name>A0AAV0CQJ1_9ASTE</name>
<gene>
    <name evidence="2" type="ORF">CEPIT_LOCUS8427</name>
</gene>
<reference evidence="2" key="1">
    <citation type="submission" date="2022-07" db="EMBL/GenBank/DDBJ databases">
        <authorList>
            <person name="Macas J."/>
            <person name="Novak P."/>
            <person name="Neumann P."/>
        </authorList>
    </citation>
    <scope>NUCLEOTIDE SEQUENCE</scope>
</reference>
<dbReference type="Proteomes" id="UP001152523">
    <property type="component" value="Unassembled WGS sequence"/>
</dbReference>
<protein>
    <submittedName>
        <fullName evidence="2">Uncharacterized protein</fullName>
    </submittedName>
</protein>
<feature type="region of interest" description="Disordered" evidence="1">
    <location>
        <begin position="56"/>
        <end position="99"/>
    </location>
</feature>
<keyword evidence="3" id="KW-1185">Reference proteome</keyword>
<evidence type="ECO:0000313" key="3">
    <source>
        <dbReference type="Proteomes" id="UP001152523"/>
    </source>
</evidence>
<proteinExistence type="predicted"/>
<comment type="caution">
    <text evidence="2">The sequence shown here is derived from an EMBL/GenBank/DDBJ whole genome shotgun (WGS) entry which is preliminary data.</text>
</comment>
<sequence>MTCPGGRLTPIKSRNNDPNITIEVSIDKNMTDLGLHTKVTRLSFEPPGLPFRLLRPGGPAPGENGNKHRALTNSGKRAKTFGQRPLLGDPHRSPLRRCL</sequence>
<dbReference type="AlphaFoldDB" id="A0AAV0CQJ1"/>
<evidence type="ECO:0000256" key="1">
    <source>
        <dbReference type="SAM" id="MobiDB-lite"/>
    </source>
</evidence>
<evidence type="ECO:0000313" key="2">
    <source>
        <dbReference type="EMBL" id="CAH9083214.1"/>
    </source>
</evidence>
<dbReference type="EMBL" id="CAMAPF010000041">
    <property type="protein sequence ID" value="CAH9083214.1"/>
    <property type="molecule type" value="Genomic_DNA"/>
</dbReference>
<accession>A0AAV0CQJ1</accession>